<dbReference type="InterPro" id="IPR036188">
    <property type="entry name" value="FAD/NAD-bd_sf"/>
</dbReference>
<dbReference type="AlphaFoldDB" id="A0A3D8T6U2"/>
<keyword evidence="2" id="KW-0285">Flavoprotein</keyword>
<dbReference type="OrthoDB" id="74360at2759"/>
<dbReference type="Proteomes" id="UP000256328">
    <property type="component" value="Unassembled WGS sequence"/>
</dbReference>
<evidence type="ECO:0000313" key="6">
    <source>
        <dbReference type="Proteomes" id="UP000256328"/>
    </source>
</evidence>
<reference evidence="5 6" key="1">
    <citation type="journal article" date="2018" name="IMA Fungus">
        <title>IMA Genome-F 9: Draft genome sequence of Annulohypoxylon stygium, Aspergillus mulundensis, Berkeleyomyces basicola (syn. Thielaviopsis basicola), Ceratocystis smalleyi, two Cercospora beticola strains, Coleophoma cylindrospora, Fusarium fracticaudum, Phialophora cf. hyalina, and Morchella septimelata.</title>
        <authorList>
            <person name="Wingfield B.D."/>
            <person name="Bills G.F."/>
            <person name="Dong Y."/>
            <person name="Huang W."/>
            <person name="Nel W.J."/>
            <person name="Swalarsk-Parry B.S."/>
            <person name="Vaghefi N."/>
            <person name="Wilken P.M."/>
            <person name="An Z."/>
            <person name="de Beer Z.W."/>
            <person name="De Vos L."/>
            <person name="Chen L."/>
            <person name="Duong T.A."/>
            <person name="Gao Y."/>
            <person name="Hammerbacher A."/>
            <person name="Kikkert J.R."/>
            <person name="Li Y."/>
            <person name="Li H."/>
            <person name="Li K."/>
            <person name="Li Q."/>
            <person name="Liu X."/>
            <person name="Ma X."/>
            <person name="Naidoo K."/>
            <person name="Pethybridge S.J."/>
            <person name="Sun J."/>
            <person name="Steenkamp E.T."/>
            <person name="van der Nest M.A."/>
            <person name="van Wyk S."/>
            <person name="Wingfield M.J."/>
            <person name="Xiong C."/>
            <person name="Yue Q."/>
            <person name="Zhang X."/>
        </authorList>
    </citation>
    <scope>NUCLEOTIDE SEQUENCE [LARGE SCALE GENOMIC DNA]</scope>
    <source>
        <strain evidence="5 6">BP5796</strain>
    </source>
</reference>
<evidence type="ECO:0000256" key="2">
    <source>
        <dbReference type="ARBA" id="ARBA00022630"/>
    </source>
</evidence>
<dbReference type="GO" id="GO:0004499">
    <property type="term" value="F:N,N-dimethylaniline monooxygenase activity"/>
    <property type="evidence" value="ECO:0007669"/>
    <property type="project" value="InterPro"/>
</dbReference>
<dbReference type="GO" id="GO:0050661">
    <property type="term" value="F:NADP binding"/>
    <property type="evidence" value="ECO:0007669"/>
    <property type="project" value="InterPro"/>
</dbReference>
<protein>
    <submittedName>
        <fullName evidence="5">Putative monooxygenase-1</fullName>
    </submittedName>
</protein>
<keyword evidence="3" id="KW-0274">FAD</keyword>
<keyword evidence="5" id="KW-0503">Monooxygenase</keyword>
<sequence>MGSIQDNPTPFPFQHRSVDSPRKLRIAIIGAGVSGIGLYIRLRQYVPSAELQIFEKNSDVGGTWFENQYPGVACDIPSHVYQYTFEPNTQWSKFFSGGPEILDYVRGVATKYGVQKNVSFNTRVFGATWNEAQGNWTVKIGDAVQTGRTESQTFDVVISAVGNLNKWKYPEIEGLHDFEGKLLHSATWDPTWSVSKHSGTASGSYRVRDYTNKNVALIGAGSSAIQILPHLQKKCTEVFHYTRGKTWVSEPFGGEATQATIAGNKDSGNYSYTSEELRKFREDPEYYWNYRKNIERFINLDHPCLFAHEEASIASKQRIIENMKTKLAKKPEIYAALEPEFTPGCRRLTPGPGFLEALVEDNVHFTNSKIVRVTKDSIITADGTIQKVDAIVCATGFDTSFLPRFPIKGSNGILLANQWSSHASAYLSTAIPNFPNLFLLGGPNSATGGGSLLIIFESIIGYVVKCVQKISREHIKYMAVKPSALRSWERYMDAYFPGTVHVENCTSWYKAGQKDYKVVGLWPGSSLHARRTLEFPRWEDYEYVYPEAQDSLGWLGDGWTVADREKGDTASYLDEVDYPPVLV</sequence>
<dbReference type="EMBL" id="PDLN01000001">
    <property type="protein sequence ID" value="RDW94265.1"/>
    <property type="molecule type" value="Genomic_DNA"/>
</dbReference>
<accession>A0A3D8T6U2</accession>
<comment type="similarity">
    <text evidence="1">Belongs to the FAD-binding monooxygenase family.</text>
</comment>
<evidence type="ECO:0000313" key="5">
    <source>
        <dbReference type="EMBL" id="RDW94265.1"/>
    </source>
</evidence>
<keyword evidence="4" id="KW-0560">Oxidoreductase</keyword>
<dbReference type="PANTHER" id="PTHR42877:SF7">
    <property type="entry name" value="FLAVIN-BINDING MONOOXYGENASE-RELATED"/>
    <property type="match status" value="1"/>
</dbReference>
<evidence type="ECO:0000256" key="1">
    <source>
        <dbReference type="ARBA" id="ARBA00010139"/>
    </source>
</evidence>
<organism evidence="5 6">
    <name type="scientific">Coleophoma crateriformis</name>
    <dbReference type="NCBI Taxonomy" id="565419"/>
    <lineage>
        <taxon>Eukaryota</taxon>
        <taxon>Fungi</taxon>
        <taxon>Dikarya</taxon>
        <taxon>Ascomycota</taxon>
        <taxon>Pezizomycotina</taxon>
        <taxon>Leotiomycetes</taxon>
        <taxon>Helotiales</taxon>
        <taxon>Dermateaceae</taxon>
        <taxon>Coleophoma</taxon>
    </lineage>
</organism>
<comment type="caution">
    <text evidence="5">The sequence shown here is derived from an EMBL/GenBank/DDBJ whole genome shotgun (WGS) entry which is preliminary data.</text>
</comment>
<evidence type="ECO:0000256" key="4">
    <source>
        <dbReference type="ARBA" id="ARBA00023002"/>
    </source>
</evidence>
<dbReference type="SUPFAM" id="SSF51905">
    <property type="entry name" value="FAD/NAD(P)-binding domain"/>
    <property type="match status" value="3"/>
</dbReference>
<dbReference type="GO" id="GO:0050660">
    <property type="term" value="F:flavin adenine dinucleotide binding"/>
    <property type="evidence" value="ECO:0007669"/>
    <property type="project" value="InterPro"/>
</dbReference>
<dbReference type="InterPro" id="IPR020946">
    <property type="entry name" value="Flavin_mOase-like"/>
</dbReference>
<keyword evidence="6" id="KW-1185">Reference proteome</keyword>
<dbReference type="Pfam" id="PF00743">
    <property type="entry name" value="FMO-like"/>
    <property type="match status" value="1"/>
</dbReference>
<dbReference type="InterPro" id="IPR051209">
    <property type="entry name" value="FAD-bind_Monooxygenase_sf"/>
</dbReference>
<dbReference type="Gene3D" id="3.50.50.60">
    <property type="entry name" value="FAD/NAD(P)-binding domain"/>
    <property type="match status" value="2"/>
</dbReference>
<evidence type="ECO:0000256" key="3">
    <source>
        <dbReference type="ARBA" id="ARBA00022827"/>
    </source>
</evidence>
<proteinExistence type="inferred from homology"/>
<gene>
    <name evidence="5" type="ORF">BP5796_00028</name>
</gene>
<name>A0A3D8T6U2_9HELO</name>
<dbReference type="PANTHER" id="PTHR42877">
    <property type="entry name" value="L-ORNITHINE N(5)-MONOOXYGENASE-RELATED"/>
    <property type="match status" value="1"/>
</dbReference>